<evidence type="ECO:0000313" key="3">
    <source>
        <dbReference type="EMBL" id="KPA77973.1"/>
    </source>
</evidence>
<dbReference type="RefSeq" id="XP_015656398.1">
    <property type="nucleotide sequence ID" value="XM_015805105.1"/>
</dbReference>
<protein>
    <submittedName>
        <fullName evidence="2">Uncharacterized protein</fullName>
    </submittedName>
</protein>
<dbReference type="GeneID" id="26907027"/>
<dbReference type="VEuPathDB" id="TriTrypDB:LpyrH10_15_1450"/>
<dbReference type="RefSeq" id="XP_015656412.1">
    <property type="nucleotide sequence ID" value="XM_015805119.1"/>
</dbReference>
<comment type="caution">
    <text evidence="2">The sequence shown here is derived from an EMBL/GenBank/DDBJ whole genome shotgun (WGS) entry which is preliminary data.</text>
</comment>
<dbReference type="EMBL" id="LGTL01000015">
    <property type="protein sequence ID" value="KPA77974.1"/>
    <property type="molecule type" value="Genomic_DNA"/>
</dbReference>
<dbReference type="RefSeq" id="XP_015656405.1">
    <property type="nucleotide sequence ID" value="XM_015805112.1"/>
</dbReference>
<dbReference type="VEuPathDB" id="TriTrypDB:LpyrH10_15_1390"/>
<dbReference type="EMBL" id="LGTL01000015">
    <property type="protein sequence ID" value="KPA77973.1"/>
    <property type="molecule type" value="Genomic_DNA"/>
</dbReference>
<evidence type="ECO:0000313" key="4">
    <source>
        <dbReference type="EMBL" id="KPA77981.1"/>
    </source>
</evidence>
<dbReference type="RefSeq" id="XP_015656420.1">
    <property type="nucleotide sequence ID" value="XM_015805127.1"/>
</dbReference>
<evidence type="ECO:0000313" key="2">
    <source>
        <dbReference type="EMBL" id="KPA77967.1"/>
    </source>
</evidence>
<dbReference type="RefSeq" id="XP_015656406.1">
    <property type="nucleotide sequence ID" value="XM_015805113.1"/>
</dbReference>
<dbReference type="Proteomes" id="UP000037923">
    <property type="component" value="Unassembled WGS sequence"/>
</dbReference>
<dbReference type="GeneID" id="26907015"/>
<keyword evidence="5" id="KW-1185">Reference proteome</keyword>
<dbReference type="AlphaFoldDB" id="A0A0M9FXI4"/>
<organism evidence="2 5">
    <name type="scientific">Leptomonas pyrrhocoris</name>
    <name type="common">Firebug parasite</name>
    <dbReference type="NCBI Taxonomy" id="157538"/>
    <lineage>
        <taxon>Eukaryota</taxon>
        <taxon>Discoba</taxon>
        <taxon>Euglenozoa</taxon>
        <taxon>Kinetoplastea</taxon>
        <taxon>Metakinetoplastina</taxon>
        <taxon>Trypanosomatida</taxon>
        <taxon>Trypanosomatidae</taxon>
        <taxon>Leishmaniinae</taxon>
        <taxon>Leptomonas</taxon>
    </lineage>
</organism>
<reference evidence="2 5" key="1">
    <citation type="submission" date="2015-07" db="EMBL/GenBank/DDBJ databases">
        <title>High-quality genome of monoxenous trypanosomatid Leptomonas pyrrhocoris.</title>
        <authorList>
            <person name="Flegontov P."/>
            <person name="Butenko A."/>
            <person name="Firsov S."/>
            <person name="Vlcek C."/>
            <person name="Logacheva M.D."/>
            <person name="Field M."/>
            <person name="Filatov D."/>
            <person name="Flegontova O."/>
            <person name="Gerasimov E."/>
            <person name="Jackson A.P."/>
            <person name="Kelly S."/>
            <person name="Opperdoes F."/>
            <person name="O'Reilly A."/>
            <person name="Votypka J."/>
            <person name="Yurchenko V."/>
            <person name="Lukes J."/>
        </authorList>
    </citation>
    <scope>NUCLEOTIDE SEQUENCE [LARGE SCALE GENOMIC DNA]</scope>
    <source>
        <strain evidence="2">H10</strain>
    </source>
</reference>
<dbReference type="EMBL" id="LGTL01000015">
    <property type="protein sequence ID" value="KPA77982.1"/>
    <property type="molecule type" value="Genomic_DNA"/>
</dbReference>
<proteinExistence type="predicted"/>
<gene>
    <name evidence="1" type="ORF">ABB37_06729</name>
    <name evidence="2" type="ORF">ABB37_06735</name>
    <name evidence="3" type="ORF">ABB37_06741</name>
    <name evidence="4" type="ORF">ABB37_06747</name>
</gene>
<evidence type="ECO:0000313" key="1">
    <source>
        <dbReference type="EMBL" id="KPA77959.1"/>
    </source>
</evidence>
<dbReference type="RefSeq" id="XP_015656421.1">
    <property type="nucleotide sequence ID" value="XM_015805128.1"/>
</dbReference>
<sequence>MARLSHVPSRHVHPVFGAVLPLRCRILSPAASAAATARGWERGAGRVGWRPTEPSAPFAARAPPHRSFRQTSVVPFVADVSAERLCGCVPREWDWKLAFAGVADAAVAAGSRGPAAACTSSSAEGHWADSAASPCAFPLARRGHCEIPTFR</sequence>
<dbReference type="EMBL" id="LGTL01000015">
    <property type="protein sequence ID" value="KPA77966.1"/>
    <property type="molecule type" value="Genomic_DNA"/>
</dbReference>
<dbReference type="GeneID" id="26907033"/>
<dbReference type="VEuPathDB" id="TriTrypDB:LpyrH10_15_1510"/>
<dbReference type="EMBL" id="LGTL01000015">
    <property type="protein sequence ID" value="KPA77959.1"/>
    <property type="molecule type" value="Genomic_DNA"/>
</dbReference>
<dbReference type="VEuPathDB" id="TriTrypDB:LpyrH10_15_1570"/>
<dbReference type="EMBL" id="LGTL01000015">
    <property type="protein sequence ID" value="KPA77960.1"/>
    <property type="molecule type" value="Genomic_DNA"/>
</dbReference>
<dbReference type="EMBL" id="LGTL01000015">
    <property type="protein sequence ID" value="KPA77967.1"/>
    <property type="molecule type" value="Genomic_DNA"/>
</dbReference>
<dbReference type="RefSeq" id="XP_015656413.1">
    <property type="nucleotide sequence ID" value="XM_015805120.1"/>
</dbReference>
<dbReference type="GeneID" id="26907021"/>
<accession>A0A0M9FXI4</accession>
<evidence type="ECO:0000313" key="5">
    <source>
        <dbReference type="Proteomes" id="UP000037923"/>
    </source>
</evidence>
<dbReference type="EMBL" id="LGTL01000015">
    <property type="protein sequence ID" value="KPA77981.1"/>
    <property type="molecule type" value="Genomic_DNA"/>
</dbReference>
<name>A0A0M9FXI4_LEPPY</name>
<dbReference type="RefSeq" id="XP_015656399.1">
    <property type="nucleotide sequence ID" value="XM_015805106.1"/>
</dbReference>